<protein>
    <submittedName>
        <fullName evidence="4">Stringent starvation protein A</fullName>
    </submittedName>
</protein>
<organism evidence="4">
    <name type="scientific">hydrothermal vent metagenome</name>
    <dbReference type="NCBI Taxonomy" id="652676"/>
    <lineage>
        <taxon>unclassified sequences</taxon>
        <taxon>metagenomes</taxon>
        <taxon>ecological metagenomes</taxon>
    </lineage>
</organism>
<dbReference type="InterPro" id="IPR004046">
    <property type="entry name" value="GST_C"/>
</dbReference>
<dbReference type="SFLD" id="SFLDS00019">
    <property type="entry name" value="Glutathione_Transferase_(cytos"/>
    <property type="match status" value="1"/>
</dbReference>
<dbReference type="InterPro" id="IPR010987">
    <property type="entry name" value="Glutathione-S-Trfase_C-like"/>
</dbReference>
<sequence>MSVVANRKSIMNLFTGVTDLYSHRVRIVLAEKGINFESVDVDPAHPPEDLMELNPYGKVPTLVDRELVLYDAQVIMEYLDERFPHPPLMPVDPVSRAQSRMTLCRIQQDWDSLVERLQKSRDKAKVAKELCDSLTVIAPIFEQKPFFMSDELSLLDCAVAPILWRLPTYGIKLSAVAKPLEDYAQRLFELESFQTSLSGKEREMREG</sequence>
<dbReference type="PANTHER" id="PTHR43968">
    <property type="match status" value="1"/>
</dbReference>
<dbReference type="InterPro" id="IPR040079">
    <property type="entry name" value="Glutathione_S-Trfase"/>
</dbReference>
<evidence type="ECO:0000256" key="1">
    <source>
        <dbReference type="ARBA" id="ARBA00009929"/>
    </source>
</evidence>
<dbReference type="CDD" id="cd03059">
    <property type="entry name" value="GST_N_SspA"/>
    <property type="match status" value="1"/>
</dbReference>
<evidence type="ECO:0000259" key="3">
    <source>
        <dbReference type="PROSITE" id="PS50405"/>
    </source>
</evidence>
<feature type="domain" description="GST C-terminal" evidence="3">
    <location>
        <begin position="92"/>
        <end position="207"/>
    </location>
</feature>
<dbReference type="PANTHER" id="PTHR43968:SF6">
    <property type="entry name" value="GLUTATHIONE S-TRANSFERASE OMEGA"/>
    <property type="match status" value="1"/>
</dbReference>
<proteinExistence type="inferred from homology"/>
<dbReference type="PROSITE" id="PS50404">
    <property type="entry name" value="GST_NTER"/>
    <property type="match status" value="1"/>
</dbReference>
<accession>A0A3B0ZZS2</accession>
<dbReference type="InterPro" id="IPR036249">
    <property type="entry name" value="Thioredoxin-like_sf"/>
</dbReference>
<dbReference type="PROSITE" id="PS50405">
    <property type="entry name" value="GST_CTER"/>
    <property type="match status" value="1"/>
</dbReference>
<evidence type="ECO:0000313" key="4">
    <source>
        <dbReference type="EMBL" id="VAW99105.1"/>
    </source>
</evidence>
<dbReference type="Gene3D" id="3.40.30.10">
    <property type="entry name" value="Glutaredoxin"/>
    <property type="match status" value="1"/>
</dbReference>
<dbReference type="InterPro" id="IPR004045">
    <property type="entry name" value="Glutathione_S-Trfase_N"/>
</dbReference>
<dbReference type="SUPFAM" id="SSF52833">
    <property type="entry name" value="Thioredoxin-like"/>
    <property type="match status" value="1"/>
</dbReference>
<dbReference type="AlphaFoldDB" id="A0A3B0ZZS2"/>
<comment type="similarity">
    <text evidence="1">Belongs to the GST superfamily. HSP26 family.</text>
</comment>
<gene>
    <name evidence="4" type="ORF">MNBD_GAMMA19-42</name>
</gene>
<dbReference type="InterPro" id="IPR034341">
    <property type="entry name" value="SspA_N"/>
</dbReference>
<feature type="domain" description="GST N-terminal" evidence="2">
    <location>
        <begin position="9"/>
        <end position="87"/>
    </location>
</feature>
<name>A0A3B0ZZS2_9ZZZZ</name>
<dbReference type="SUPFAM" id="SSF47616">
    <property type="entry name" value="GST C-terminal domain-like"/>
    <property type="match status" value="1"/>
</dbReference>
<evidence type="ECO:0000259" key="2">
    <source>
        <dbReference type="PROSITE" id="PS50404"/>
    </source>
</evidence>
<dbReference type="InterPro" id="IPR036282">
    <property type="entry name" value="Glutathione-S-Trfase_C_sf"/>
</dbReference>
<dbReference type="InterPro" id="IPR050983">
    <property type="entry name" value="GST_Omega/HSP26"/>
</dbReference>
<reference evidence="4" key="1">
    <citation type="submission" date="2018-06" db="EMBL/GenBank/DDBJ databases">
        <authorList>
            <person name="Zhirakovskaya E."/>
        </authorList>
    </citation>
    <scope>NUCLEOTIDE SEQUENCE</scope>
</reference>
<dbReference type="GO" id="GO:0005737">
    <property type="term" value="C:cytoplasm"/>
    <property type="evidence" value="ECO:0007669"/>
    <property type="project" value="TreeGrafter"/>
</dbReference>
<dbReference type="Gene3D" id="1.20.1050.10">
    <property type="match status" value="1"/>
</dbReference>
<dbReference type="EMBL" id="UOFV01000163">
    <property type="protein sequence ID" value="VAW99105.1"/>
    <property type="molecule type" value="Genomic_DNA"/>
</dbReference>
<dbReference type="Pfam" id="PF13409">
    <property type="entry name" value="GST_N_2"/>
    <property type="match status" value="1"/>
</dbReference>
<dbReference type="Pfam" id="PF00043">
    <property type="entry name" value="GST_C"/>
    <property type="match status" value="1"/>
</dbReference>
<dbReference type="SFLD" id="SFLDG00358">
    <property type="entry name" value="Main_(cytGST)"/>
    <property type="match status" value="1"/>
</dbReference>